<feature type="domain" description="RING-type" evidence="10">
    <location>
        <begin position="180"/>
        <end position="370"/>
    </location>
</feature>
<gene>
    <name evidence="11" type="ORF">B0H66DRAFT_519</name>
</gene>
<organism evidence="11 12">
    <name type="scientific">Apodospora peruviana</name>
    <dbReference type="NCBI Taxonomy" id="516989"/>
    <lineage>
        <taxon>Eukaryota</taxon>
        <taxon>Fungi</taxon>
        <taxon>Dikarya</taxon>
        <taxon>Ascomycota</taxon>
        <taxon>Pezizomycotina</taxon>
        <taxon>Sordariomycetes</taxon>
        <taxon>Sordariomycetidae</taxon>
        <taxon>Sordariales</taxon>
        <taxon>Lasiosphaeriaceae</taxon>
        <taxon>Apodospora</taxon>
    </lineage>
</organism>
<dbReference type="PROSITE" id="PS51873">
    <property type="entry name" value="TRIAD"/>
    <property type="match status" value="1"/>
</dbReference>
<keyword evidence="6" id="KW-0863">Zinc-finger</keyword>
<dbReference type="InterPro" id="IPR013083">
    <property type="entry name" value="Znf_RING/FYVE/PHD"/>
</dbReference>
<dbReference type="InterPro" id="IPR044066">
    <property type="entry name" value="TRIAD_supradom"/>
</dbReference>
<evidence type="ECO:0000256" key="1">
    <source>
        <dbReference type="ARBA" id="ARBA00001798"/>
    </source>
</evidence>
<evidence type="ECO:0000313" key="12">
    <source>
        <dbReference type="Proteomes" id="UP001283341"/>
    </source>
</evidence>
<evidence type="ECO:0000256" key="2">
    <source>
        <dbReference type="ARBA" id="ARBA00012251"/>
    </source>
</evidence>
<dbReference type="Proteomes" id="UP001283341">
    <property type="component" value="Unassembled WGS sequence"/>
</dbReference>
<feature type="region of interest" description="Disordered" evidence="9">
    <location>
        <begin position="151"/>
        <end position="174"/>
    </location>
</feature>
<evidence type="ECO:0000256" key="9">
    <source>
        <dbReference type="SAM" id="MobiDB-lite"/>
    </source>
</evidence>
<dbReference type="GO" id="GO:0008270">
    <property type="term" value="F:zinc ion binding"/>
    <property type="evidence" value="ECO:0007669"/>
    <property type="project" value="UniProtKB-KW"/>
</dbReference>
<dbReference type="GO" id="GO:0016567">
    <property type="term" value="P:protein ubiquitination"/>
    <property type="evidence" value="ECO:0007669"/>
    <property type="project" value="InterPro"/>
</dbReference>
<dbReference type="SMART" id="SM00647">
    <property type="entry name" value="IBR"/>
    <property type="match status" value="1"/>
</dbReference>
<dbReference type="CDD" id="cd20335">
    <property type="entry name" value="BRcat_RBR"/>
    <property type="match status" value="1"/>
</dbReference>
<proteinExistence type="predicted"/>
<protein>
    <recommendedName>
        <fullName evidence="2">RBR-type E3 ubiquitin transferase</fullName>
        <ecNumber evidence="2">2.3.2.31</ecNumber>
    </recommendedName>
</protein>
<accession>A0AAE0MDS5</accession>
<dbReference type="Pfam" id="PF01485">
    <property type="entry name" value="IBR"/>
    <property type="match status" value="2"/>
</dbReference>
<dbReference type="CDD" id="cd22584">
    <property type="entry name" value="Rcat_RBR_unk"/>
    <property type="match status" value="1"/>
</dbReference>
<keyword evidence="4" id="KW-0479">Metal-binding</keyword>
<dbReference type="InterPro" id="IPR002867">
    <property type="entry name" value="IBR_dom"/>
</dbReference>
<reference evidence="11" key="1">
    <citation type="journal article" date="2023" name="Mol. Phylogenet. Evol.">
        <title>Genome-scale phylogeny and comparative genomics of the fungal order Sordariales.</title>
        <authorList>
            <person name="Hensen N."/>
            <person name="Bonometti L."/>
            <person name="Westerberg I."/>
            <person name="Brannstrom I.O."/>
            <person name="Guillou S."/>
            <person name="Cros-Aarteil S."/>
            <person name="Calhoun S."/>
            <person name="Haridas S."/>
            <person name="Kuo A."/>
            <person name="Mondo S."/>
            <person name="Pangilinan J."/>
            <person name="Riley R."/>
            <person name="LaButti K."/>
            <person name="Andreopoulos B."/>
            <person name="Lipzen A."/>
            <person name="Chen C."/>
            <person name="Yan M."/>
            <person name="Daum C."/>
            <person name="Ng V."/>
            <person name="Clum A."/>
            <person name="Steindorff A."/>
            <person name="Ohm R.A."/>
            <person name="Martin F."/>
            <person name="Silar P."/>
            <person name="Natvig D.O."/>
            <person name="Lalanne C."/>
            <person name="Gautier V."/>
            <person name="Ament-Velasquez S.L."/>
            <person name="Kruys A."/>
            <person name="Hutchinson M.I."/>
            <person name="Powell A.J."/>
            <person name="Barry K."/>
            <person name="Miller A.N."/>
            <person name="Grigoriev I.V."/>
            <person name="Debuchy R."/>
            <person name="Gladieux P."/>
            <person name="Hiltunen Thoren M."/>
            <person name="Johannesson H."/>
        </authorList>
    </citation>
    <scope>NUCLEOTIDE SEQUENCE</scope>
    <source>
        <strain evidence="11">CBS 118394</strain>
    </source>
</reference>
<dbReference type="SUPFAM" id="SSF57850">
    <property type="entry name" value="RING/U-box"/>
    <property type="match status" value="3"/>
</dbReference>
<keyword evidence="5" id="KW-0677">Repeat</keyword>
<dbReference type="AlphaFoldDB" id="A0AAE0MDS5"/>
<evidence type="ECO:0000256" key="6">
    <source>
        <dbReference type="ARBA" id="ARBA00022771"/>
    </source>
</evidence>
<keyword evidence="12" id="KW-1185">Reference proteome</keyword>
<comment type="catalytic activity">
    <reaction evidence="1">
        <text>[E2 ubiquitin-conjugating enzyme]-S-ubiquitinyl-L-cysteine + [acceptor protein]-L-lysine = [E2 ubiquitin-conjugating enzyme]-L-cysteine + [acceptor protein]-N(6)-ubiquitinyl-L-lysine.</text>
        <dbReference type="EC" id="2.3.2.31"/>
    </reaction>
</comment>
<dbReference type="Gene3D" id="3.30.40.10">
    <property type="entry name" value="Zinc/RING finger domain, C3HC4 (zinc finger)"/>
    <property type="match status" value="1"/>
</dbReference>
<dbReference type="EC" id="2.3.2.31" evidence="2"/>
<dbReference type="InterPro" id="IPR031127">
    <property type="entry name" value="E3_UB_ligase_RBR"/>
</dbReference>
<evidence type="ECO:0000256" key="3">
    <source>
        <dbReference type="ARBA" id="ARBA00022679"/>
    </source>
</evidence>
<dbReference type="InterPro" id="IPR017907">
    <property type="entry name" value="Znf_RING_CS"/>
</dbReference>
<evidence type="ECO:0000256" key="5">
    <source>
        <dbReference type="ARBA" id="ARBA00022737"/>
    </source>
</evidence>
<comment type="caution">
    <text evidence="11">The sequence shown here is derived from an EMBL/GenBank/DDBJ whole genome shotgun (WGS) entry which is preliminary data.</text>
</comment>
<dbReference type="GO" id="GO:0061630">
    <property type="term" value="F:ubiquitin protein ligase activity"/>
    <property type="evidence" value="ECO:0007669"/>
    <property type="project" value="UniProtKB-EC"/>
</dbReference>
<dbReference type="EMBL" id="JAUEDM010000001">
    <property type="protein sequence ID" value="KAK3328727.1"/>
    <property type="molecule type" value="Genomic_DNA"/>
</dbReference>
<evidence type="ECO:0000313" key="11">
    <source>
        <dbReference type="EMBL" id="KAK3328727.1"/>
    </source>
</evidence>
<evidence type="ECO:0000256" key="8">
    <source>
        <dbReference type="ARBA" id="ARBA00022833"/>
    </source>
</evidence>
<dbReference type="PROSITE" id="PS00518">
    <property type="entry name" value="ZF_RING_1"/>
    <property type="match status" value="1"/>
</dbReference>
<reference evidence="11" key="2">
    <citation type="submission" date="2023-06" db="EMBL/GenBank/DDBJ databases">
        <authorList>
            <consortium name="Lawrence Berkeley National Laboratory"/>
            <person name="Haridas S."/>
            <person name="Hensen N."/>
            <person name="Bonometti L."/>
            <person name="Westerberg I."/>
            <person name="Brannstrom I.O."/>
            <person name="Guillou S."/>
            <person name="Cros-Aarteil S."/>
            <person name="Calhoun S."/>
            <person name="Kuo A."/>
            <person name="Mondo S."/>
            <person name="Pangilinan J."/>
            <person name="Riley R."/>
            <person name="Labutti K."/>
            <person name="Andreopoulos B."/>
            <person name="Lipzen A."/>
            <person name="Chen C."/>
            <person name="Yanf M."/>
            <person name="Daum C."/>
            <person name="Ng V."/>
            <person name="Clum A."/>
            <person name="Steindorff A."/>
            <person name="Ohm R."/>
            <person name="Martin F."/>
            <person name="Silar P."/>
            <person name="Natvig D."/>
            <person name="Lalanne C."/>
            <person name="Gautier V."/>
            <person name="Ament-Velasquez S.L."/>
            <person name="Kruys A."/>
            <person name="Hutchinson M.I."/>
            <person name="Powell A.J."/>
            <person name="Barry K."/>
            <person name="Miller A.N."/>
            <person name="Grigoriev I.V."/>
            <person name="Debuchy R."/>
            <person name="Gladieux P."/>
            <person name="Thoren M.H."/>
            <person name="Johannesson H."/>
        </authorList>
    </citation>
    <scope>NUCLEOTIDE SEQUENCE</scope>
    <source>
        <strain evidence="11">CBS 118394</strain>
    </source>
</reference>
<dbReference type="PANTHER" id="PTHR11685">
    <property type="entry name" value="RBR FAMILY RING FINGER AND IBR DOMAIN-CONTAINING"/>
    <property type="match status" value="1"/>
</dbReference>
<name>A0AAE0MDS5_9PEZI</name>
<evidence type="ECO:0000256" key="4">
    <source>
        <dbReference type="ARBA" id="ARBA00022723"/>
    </source>
</evidence>
<keyword evidence="3" id="KW-0808">Transferase</keyword>
<keyword evidence="8" id="KW-0862">Zinc</keyword>
<dbReference type="Gene3D" id="1.20.120.1750">
    <property type="match status" value="1"/>
</dbReference>
<sequence length="457" mass="52013">MDLDGLDPATRRLVVEIQLQDLQSLQEDTNRKGKGREGEMTGLGAALDAYKIELAEAAQLLHDETICRSVSRAVSLDADLIRIAVLEEEQARRDREIALDLGGENNKPKTDGQEALSGPYSMWLRHHSTNPEEEDSLTEKLKALYVGSLDDEEEEELGNNPGESSSWAAGRPSTNKTEKKQRECVACTEKFLFFDLASCAGCAHEYCRDCLQSVFEVSLTDDSYFPPRCCRQPMTIESCRPYLPSGLVERFRAKKMELDTPNRTYCSKPACSAWVPLQSIVADLATCQKCNSKTCVFCKGPFHGTATCPQDASAQALLDLAAQEGWQRCYNCKRVVELRTGCNHITCPCQAEFCYVCGKKWKTCRCEQFDQDRLLERAEAVVDRRRDAQRIPDVQRENLVRREMEHLRANHQCEHARWRSRGGRHQCEECHDTLPNYILECTQCRLMACRRCRYNRL</sequence>
<keyword evidence="7" id="KW-0833">Ubl conjugation pathway</keyword>
<evidence type="ECO:0000256" key="7">
    <source>
        <dbReference type="ARBA" id="ARBA00022786"/>
    </source>
</evidence>
<evidence type="ECO:0000259" key="10">
    <source>
        <dbReference type="PROSITE" id="PS51873"/>
    </source>
</evidence>